<accession>A0ABD0TNC3</accession>
<dbReference type="PROSITE" id="PS01031">
    <property type="entry name" value="SHSP"/>
    <property type="match status" value="1"/>
</dbReference>
<proteinExistence type="inferred from homology"/>
<dbReference type="Gene3D" id="2.60.40.790">
    <property type="match status" value="1"/>
</dbReference>
<dbReference type="PRINTS" id="PR00299">
    <property type="entry name" value="ACRYSTALLIN"/>
</dbReference>
<dbReference type="InterPro" id="IPR008978">
    <property type="entry name" value="HSP20-like_chaperone"/>
</dbReference>
<dbReference type="InterPro" id="IPR002068">
    <property type="entry name" value="A-crystallin/Hsp20_dom"/>
</dbReference>
<feature type="compositionally biased region" description="Basic and acidic residues" evidence="3">
    <location>
        <begin position="211"/>
        <end position="229"/>
    </location>
</feature>
<dbReference type="GO" id="GO:0009408">
    <property type="term" value="P:response to heat"/>
    <property type="evidence" value="ECO:0007669"/>
    <property type="project" value="UniProtKB-ARBA"/>
</dbReference>
<dbReference type="EMBL" id="JBEDNZ010000002">
    <property type="protein sequence ID" value="KAL0850718.1"/>
    <property type="molecule type" value="Genomic_DNA"/>
</dbReference>
<evidence type="ECO:0000256" key="2">
    <source>
        <dbReference type="RuleBase" id="RU003616"/>
    </source>
</evidence>
<gene>
    <name evidence="5" type="ORF">ABMA28_006660</name>
</gene>
<feature type="region of interest" description="Disordered" evidence="3">
    <location>
        <begin position="211"/>
        <end position="235"/>
    </location>
</feature>
<evidence type="ECO:0000313" key="5">
    <source>
        <dbReference type="EMBL" id="KAL0850718.1"/>
    </source>
</evidence>
<dbReference type="CDD" id="cd06526">
    <property type="entry name" value="metazoan_ACD"/>
    <property type="match status" value="1"/>
</dbReference>
<name>A0ABD0TNC3_LOXSC</name>
<sequence>MKPEYILERSPRRPTLYKTCCHHDQTYLLRKRRHTNRTHTMLKSAICILAVLSAASCDEARRRRVEDPFAALDRHITHTLAYHYLWPWNQLIKAAAAMDAEDHLEEPQILSDEKKFEINMNVKRFKPDELRVKVKNRYILVEGNHKEANDDKRFNFMANHFVQRFVLPLGSKQEEVTAVLKENGVLSISAPKHEVPPPPPEREVPIEVRLPEKTESPVKEETTTEKKEVPSVATSTATPLEQLDLVEATTHVGKIRKKELKTTTKTVKDNEVTKGGEGNGLDYALIEADE</sequence>
<reference evidence="5 6" key="1">
    <citation type="submission" date="2024-06" db="EMBL/GenBank/DDBJ databases">
        <title>A chromosome-level genome assembly of beet webworm, Loxostege sticticalis.</title>
        <authorList>
            <person name="Zhang Y."/>
        </authorList>
    </citation>
    <scope>NUCLEOTIDE SEQUENCE [LARGE SCALE GENOMIC DNA]</scope>
    <source>
        <strain evidence="5">AQ028</strain>
        <tissue evidence="5">Male pupae</tissue>
    </source>
</reference>
<comment type="similarity">
    <text evidence="1 2">Belongs to the small heat shock protein (HSP20) family.</text>
</comment>
<evidence type="ECO:0000259" key="4">
    <source>
        <dbReference type="PROSITE" id="PS01031"/>
    </source>
</evidence>
<dbReference type="Proteomes" id="UP001549921">
    <property type="component" value="Unassembled WGS sequence"/>
</dbReference>
<dbReference type="InterPro" id="IPR001436">
    <property type="entry name" value="Alpha-crystallin/sHSP_animal"/>
</dbReference>
<dbReference type="PANTHER" id="PTHR45640:SF34">
    <property type="entry name" value="PROTEIN LETHAL(2)ESSENTIAL FOR LIFE"/>
    <property type="match status" value="1"/>
</dbReference>
<dbReference type="PANTHER" id="PTHR45640">
    <property type="entry name" value="HEAT SHOCK PROTEIN HSP-12.2-RELATED"/>
    <property type="match status" value="1"/>
</dbReference>
<protein>
    <recommendedName>
        <fullName evidence="4">SHSP domain-containing protein</fullName>
    </recommendedName>
</protein>
<feature type="region of interest" description="Disordered" evidence="3">
    <location>
        <begin position="271"/>
        <end position="290"/>
    </location>
</feature>
<evidence type="ECO:0000256" key="3">
    <source>
        <dbReference type="SAM" id="MobiDB-lite"/>
    </source>
</evidence>
<organism evidence="5 6">
    <name type="scientific">Loxostege sticticalis</name>
    <name type="common">Beet webworm moth</name>
    <dbReference type="NCBI Taxonomy" id="481309"/>
    <lineage>
        <taxon>Eukaryota</taxon>
        <taxon>Metazoa</taxon>
        <taxon>Ecdysozoa</taxon>
        <taxon>Arthropoda</taxon>
        <taxon>Hexapoda</taxon>
        <taxon>Insecta</taxon>
        <taxon>Pterygota</taxon>
        <taxon>Neoptera</taxon>
        <taxon>Endopterygota</taxon>
        <taxon>Lepidoptera</taxon>
        <taxon>Glossata</taxon>
        <taxon>Ditrysia</taxon>
        <taxon>Pyraloidea</taxon>
        <taxon>Crambidae</taxon>
        <taxon>Pyraustinae</taxon>
        <taxon>Loxostege</taxon>
    </lineage>
</organism>
<evidence type="ECO:0000313" key="6">
    <source>
        <dbReference type="Proteomes" id="UP001549921"/>
    </source>
</evidence>
<dbReference type="Pfam" id="PF00011">
    <property type="entry name" value="HSP20"/>
    <property type="match status" value="1"/>
</dbReference>
<dbReference type="SUPFAM" id="SSF49764">
    <property type="entry name" value="HSP20-like chaperones"/>
    <property type="match status" value="1"/>
</dbReference>
<dbReference type="AlphaFoldDB" id="A0ABD0TNC3"/>
<feature type="domain" description="SHSP" evidence="4">
    <location>
        <begin position="95"/>
        <end position="209"/>
    </location>
</feature>
<comment type="caution">
    <text evidence="5">The sequence shown here is derived from an EMBL/GenBank/DDBJ whole genome shotgun (WGS) entry which is preliminary data.</text>
</comment>
<evidence type="ECO:0000256" key="1">
    <source>
        <dbReference type="PROSITE-ProRule" id="PRU00285"/>
    </source>
</evidence>